<dbReference type="PROSITE" id="PS50949">
    <property type="entry name" value="HTH_GNTR"/>
    <property type="match status" value="1"/>
</dbReference>
<sequence>MKRVSASLLPPIALDAGRGVPIYRQLADWFRRAIVEGQLRPGQRLPSTRALAGELGVSRLPVLGAYEQLLAEGYLETFTGAGTCVAAAIPQGATGPARRRGRVAAAAPVAAGGRRVAARAAAMAGPPQTWLESQGAFRVGLPALEQFPHGTWSRLLGRHARQPGVDALVYGDPMGHPPLREAIADYLRTVRAIRADAAQVMITTGAQHGVQICAHVLLDPGDSAWMEEPGYPGAHQALAAVGARAVTVPVDAEGLDVAEGIRRGPGARMAYVTPSHQFPLGMTMSAARRMQLLQWASREGAWIVEDDYDGEYRFGGQPVTSLQGLDADARVIYLGTFSKVMFPALRLGYLVVPRDLVPAFRAAREALDTCSPMLPQRAMADFIREGHLARHIRRMRALYAARRAALLDAIGRHLPDRLEVVGAEAGMQLAALLPRGVDDIALSRRAAQEGVSVRPLSQCYYGPARRDGLILGYGAVDAPASDEGIRRLARCL</sequence>
<dbReference type="InterPro" id="IPR004839">
    <property type="entry name" value="Aminotransferase_I/II_large"/>
</dbReference>
<dbReference type="Proteomes" id="UP001381174">
    <property type="component" value="Unassembled WGS sequence"/>
</dbReference>
<dbReference type="SUPFAM" id="SSF53383">
    <property type="entry name" value="PLP-dependent transferases"/>
    <property type="match status" value="1"/>
</dbReference>
<keyword evidence="8" id="KW-1185">Reference proteome</keyword>
<comment type="similarity">
    <text evidence="1">In the C-terminal section; belongs to the class-I pyridoxal-phosphate-dependent aminotransferase family.</text>
</comment>
<comment type="caution">
    <text evidence="7">The sequence shown here is derived from an EMBL/GenBank/DDBJ whole genome shotgun (WGS) entry which is preliminary data.</text>
</comment>
<dbReference type="InterPro" id="IPR015421">
    <property type="entry name" value="PyrdxlP-dep_Trfase_major"/>
</dbReference>
<dbReference type="InterPro" id="IPR036390">
    <property type="entry name" value="WH_DNA-bd_sf"/>
</dbReference>
<dbReference type="Gene3D" id="3.40.640.10">
    <property type="entry name" value="Type I PLP-dependent aspartate aminotransferase-like (Major domain)"/>
    <property type="match status" value="1"/>
</dbReference>
<evidence type="ECO:0000259" key="6">
    <source>
        <dbReference type="PROSITE" id="PS50949"/>
    </source>
</evidence>
<gene>
    <name evidence="7" type="ORF">WAT24_16140</name>
</gene>
<accession>A0ABU8JFC9</accession>
<dbReference type="SMART" id="SM00345">
    <property type="entry name" value="HTH_GNTR"/>
    <property type="match status" value="1"/>
</dbReference>
<keyword evidence="7" id="KW-0808">Transferase</keyword>
<dbReference type="InterPro" id="IPR000524">
    <property type="entry name" value="Tscrpt_reg_HTH_GntR"/>
</dbReference>
<dbReference type="InterPro" id="IPR051446">
    <property type="entry name" value="HTH_trans_reg/aminotransferase"/>
</dbReference>
<keyword evidence="3" id="KW-0805">Transcription regulation</keyword>
<evidence type="ECO:0000256" key="2">
    <source>
        <dbReference type="ARBA" id="ARBA00022898"/>
    </source>
</evidence>
<feature type="domain" description="HTH gntR-type" evidence="6">
    <location>
        <begin position="20"/>
        <end position="88"/>
    </location>
</feature>
<dbReference type="PRINTS" id="PR00035">
    <property type="entry name" value="HTHGNTR"/>
</dbReference>
<organism evidence="7 8">
    <name type="scientific">Fulvimonas yonginensis</name>
    <dbReference type="NCBI Taxonomy" id="1495200"/>
    <lineage>
        <taxon>Bacteria</taxon>
        <taxon>Pseudomonadati</taxon>
        <taxon>Pseudomonadota</taxon>
        <taxon>Gammaproteobacteria</taxon>
        <taxon>Lysobacterales</taxon>
        <taxon>Rhodanobacteraceae</taxon>
        <taxon>Fulvimonas</taxon>
    </lineage>
</organism>
<evidence type="ECO:0000313" key="7">
    <source>
        <dbReference type="EMBL" id="MEI7038286.1"/>
    </source>
</evidence>
<keyword evidence="5" id="KW-0804">Transcription</keyword>
<proteinExistence type="inferred from homology"/>
<evidence type="ECO:0000256" key="3">
    <source>
        <dbReference type="ARBA" id="ARBA00023015"/>
    </source>
</evidence>
<dbReference type="EMBL" id="JBBBNY010000020">
    <property type="protein sequence ID" value="MEI7038286.1"/>
    <property type="molecule type" value="Genomic_DNA"/>
</dbReference>
<dbReference type="GO" id="GO:0008483">
    <property type="term" value="F:transaminase activity"/>
    <property type="evidence" value="ECO:0007669"/>
    <property type="project" value="UniProtKB-KW"/>
</dbReference>
<dbReference type="PANTHER" id="PTHR46577:SF1">
    <property type="entry name" value="HTH-TYPE TRANSCRIPTIONAL REGULATORY PROTEIN GABR"/>
    <property type="match status" value="1"/>
</dbReference>
<dbReference type="Pfam" id="PF00392">
    <property type="entry name" value="GntR"/>
    <property type="match status" value="1"/>
</dbReference>
<evidence type="ECO:0000256" key="5">
    <source>
        <dbReference type="ARBA" id="ARBA00023163"/>
    </source>
</evidence>
<dbReference type="Pfam" id="PF00155">
    <property type="entry name" value="Aminotran_1_2"/>
    <property type="match status" value="1"/>
</dbReference>
<keyword evidence="2" id="KW-0663">Pyridoxal phosphate</keyword>
<reference evidence="7 8" key="1">
    <citation type="journal article" date="2014" name="Int. J. Syst. Evol. Microbiol.">
        <title>Fulvimonas yonginensis sp. nov., isolated from greenhouse soil, and emended description of the genus Fulvimonas.</title>
        <authorList>
            <person name="Ahn J.H."/>
            <person name="Kim S.J."/>
            <person name="Weon H.Y."/>
            <person name="Hong S.B."/>
            <person name="Seok S.J."/>
            <person name="Kwon S.W."/>
        </authorList>
    </citation>
    <scope>NUCLEOTIDE SEQUENCE [LARGE SCALE GENOMIC DNA]</scope>
    <source>
        <strain evidence="7 8">KACC 16952</strain>
    </source>
</reference>
<dbReference type="SUPFAM" id="SSF46785">
    <property type="entry name" value="Winged helix' DNA-binding domain"/>
    <property type="match status" value="1"/>
</dbReference>
<evidence type="ECO:0000256" key="4">
    <source>
        <dbReference type="ARBA" id="ARBA00023125"/>
    </source>
</evidence>
<protein>
    <submittedName>
        <fullName evidence="7">PLP-dependent aminotransferase family protein</fullName>
    </submittedName>
</protein>
<dbReference type="CDD" id="cd07377">
    <property type="entry name" value="WHTH_GntR"/>
    <property type="match status" value="1"/>
</dbReference>
<keyword evidence="4" id="KW-0238">DNA-binding</keyword>
<dbReference type="InterPro" id="IPR036388">
    <property type="entry name" value="WH-like_DNA-bd_sf"/>
</dbReference>
<dbReference type="RefSeq" id="WP_336808927.1">
    <property type="nucleotide sequence ID" value="NZ_JBBBNY010000020.1"/>
</dbReference>
<name>A0ABU8JFC9_9GAMM</name>
<dbReference type="PANTHER" id="PTHR46577">
    <property type="entry name" value="HTH-TYPE TRANSCRIPTIONAL REGULATORY PROTEIN GABR"/>
    <property type="match status" value="1"/>
</dbReference>
<dbReference type="InterPro" id="IPR015424">
    <property type="entry name" value="PyrdxlP-dep_Trfase"/>
</dbReference>
<evidence type="ECO:0000256" key="1">
    <source>
        <dbReference type="ARBA" id="ARBA00005384"/>
    </source>
</evidence>
<dbReference type="Gene3D" id="1.10.10.10">
    <property type="entry name" value="Winged helix-like DNA-binding domain superfamily/Winged helix DNA-binding domain"/>
    <property type="match status" value="1"/>
</dbReference>
<evidence type="ECO:0000313" key="8">
    <source>
        <dbReference type="Proteomes" id="UP001381174"/>
    </source>
</evidence>
<dbReference type="CDD" id="cd00609">
    <property type="entry name" value="AAT_like"/>
    <property type="match status" value="1"/>
</dbReference>
<keyword evidence="7" id="KW-0032">Aminotransferase</keyword>